<evidence type="ECO:0000313" key="1">
    <source>
        <dbReference type="EMBL" id="KUY20883.1"/>
    </source>
</evidence>
<accession>A0ABD4DQW6</accession>
<gene>
    <name evidence="1" type="ORF">ATB95_08275</name>
</gene>
<comment type="caution">
    <text evidence="1">The sequence shown here is derived from an EMBL/GenBank/DDBJ whole genome shotgun (WGS) entry which is preliminary data.</text>
</comment>
<name>A0ABD4DQW6_ELIMR</name>
<dbReference type="AlphaFoldDB" id="A0ABD4DQW6"/>
<dbReference type="EMBL" id="LNOI01000001">
    <property type="protein sequence ID" value="KUY20883.1"/>
    <property type="molecule type" value="Genomic_DNA"/>
</dbReference>
<organism evidence="1 2">
    <name type="scientific">Elizabethkingia miricola</name>
    <name type="common">Chryseobacterium miricola</name>
    <dbReference type="NCBI Taxonomy" id="172045"/>
    <lineage>
        <taxon>Bacteria</taxon>
        <taxon>Pseudomonadati</taxon>
        <taxon>Bacteroidota</taxon>
        <taxon>Flavobacteriia</taxon>
        <taxon>Flavobacteriales</taxon>
        <taxon>Weeksellaceae</taxon>
        <taxon>Elizabethkingia</taxon>
    </lineage>
</organism>
<proteinExistence type="predicted"/>
<dbReference type="RefSeq" id="WP_059344517.1">
    <property type="nucleotide sequence ID" value="NZ_FTQX01000013.1"/>
</dbReference>
<reference evidence="1 2" key="1">
    <citation type="submission" date="2015-11" db="EMBL/GenBank/DDBJ databases">
        <authorList>
            <person name="Nicholson A.C."/>
            <person name="Humrighouse B.W."/>
            <person name="Graziano J."/>
            <person name="Lasker B."/>
            <person name="Whitney A.M."/>
            <person name="Mcquiston J.R."/>
        </authorList>
    </citation>
    <scope>NUCLEOTIDE SEQUENCE [LARGE SCALE GENOMIC DNA]</scope>
    <source>
        <strain evidence="1 2">G4071</strain>
    </source>
</reference>
<sequence length="162" mass="18581">MEGKTFTHADLVEIGYKWTLNKCGFAFKELTCINNEIADVIGFNSNGSFLLEAKVSRADFLKDKKKSFRVNPCGGMGDWRFFIAPKGLIKVTELPEMWGLIEVNEKGKAINTFNPFGGGNIYGMWKRHQKNREAELNLMYSALRRLHLRGRIDEIYELPKTK</sequence>
<protein>
    <submittedName>
        <fullName evidence="1">Uncharacterized protein</fullName>
    </submittedName>
</protein>
<evidence type="ECO:0000313" key="2">
    <source>
        <dbReference type="Proteomes" id="UP000064412"/>
    </source>
</evidence>
<dbReference type="Proteomes" id="UP000064412">
    <property type="component" value="Unassembled WGS sequence"/>
</dbReference>